<organism evidence="1 2">
    <name type="scientific">Thalassoglobus neptunius</name>
    <dbReference type="NCBI Taxonomy" id="1938619"/>
    <lineage>
        <taxon>Bacteria</taxon>
        <taxon>Pseudomonadati</taxon>
        <taxon>Planctomycetota</taxon>
        <taxon>Planctomycetia</taxon>
        <taxon>Planctomycetales</taxon>
        <taxon>Planctomycetaceae</taxon>
        <taxon>Thalassoglobus</taxon>
    </lineage>
</organism>
<dbReference type="Proteomes" id="UP000317243">
    <property type="component" value="Unassembled WGS sequence"/>
</dbReference>
<sequence length="57" mass="6359">MKRGSLDIYCPCFFGGKIVLRESVKRSRSGHYRDSSGPDSLCDFDELATCSFSCCLN</sequence>
<gene>
    <name evidence="1" type="ORF">KOR42_12910</name>
</gene>
<protein>
    <submittedName>
        <fullName evidence="1">Uncharacterized protein</fullName>
    </submittedName>
</protein>
<keyword evidence="2" id="KW-1185">Reference proteome</keyword>
<evidence type="ECO:0000313" key="2">
    <source>
        <dbReference type="Proteomes" id="UP000317243"/>
    </source>
</evidence>
<dbReference type="EMBL" id="SIHI01000001">
    <property type="protein sequence ID" value="TWT57923.1"/>
    <property type="molecule type" value="Genomic_DNA"/>
</dbReference>
<accession>A0A5C5X6N2</accession>
<dbReference type="AlphaFoldDB" id="A0A5C5X6N2"/>
<comment type="caution">
    <text evidence="1">The sequence shown here is derived from an EMBL/GenBank/DDBJ whole genome shotgun (WGS) entry which is preliminary data.</text>
</comment>
<evidence type="ECO:0000313" key="1">
    <source>
        <dbReference type="EMBL" id="TWT57923.1"/>
    </source>
</evidence>
<name>A0A5C5X6N2_9PLAN</name>
<proteinExistence type="predicted"/>
<reference evidence="1 2" key="1">
    <citation type="submission" date="2019-02" db="EMBL/GenBank/DDBJ databases">
        <title>Deep-cultivation of Planctomycetes and their phenomic and genomic characterization uncovers novel biology.</title>
        <authorList>
            <person name="Wiegand S."/>
            <person name="Jogler M."/>
            <person name="Boedeker C."/>
            <person name="Pinto D."/>
            <person name="Vollmers J."/>
            <person name="Rivas-Marin E."/>
            <person name="Kohn T."/>
            <person name="Peeters S.H."/>
            <person name="Heuer A."/>
            <person name="Rast P."/>
            <person name="Oberbeckmann S."/>
            <person name="Bunk B."/>
            <person name="Jeske O."/>
            <person name="Meyerdierks A."/>
            <person name="Storesund J.E."/>
            <person name="Kallscheuer N."/>
            <person name="Luecker S."/>
            <person name="Lage O.M."/>
            <person name="Pohl T."/>
            <person name="Merkel B.J."/>
            <person name="Hornburger P."/>
            <person name="Mueller R.-W."/>
            <person name="Bruemmer F."/>
            <person name="Labrenz M."/>
            <person name="Spormann A.M."/>
            <person name="Op Den Camp H."/>
            <person name="Overmann J."/>
            <person name="Amann R."/>
            <person name="Jetten M.S.M."/>
            <person name="Mascher T."/>
            <person name="Medema M.H."/>
            <person name="Devos D.P."/>
            <person name="Kaster A.-K."/>
            <person name="Ovreas L."/>
            <person name="Rohde M."/>
            <person name="Galperin M.Y."/>
            <person name="Jogler C."/>
        </authorList>
    </citation>
    <scope>NUCLEOTIDE SEQUENCE [LARGE SCALE GENOMIC DNA]</scope>
    <source>
        <strain evidence="1 2">KOR42</strain>
    </source>
</reference>